<dbReference type="EMBL" id="CCAG010020301">
    <property type="status" value="NOT_ANNOTATED_CDS"/>
    <property type="molecule type" value="Genomic_DNA"/>
</dbReference>
<keyword evidence="1" id="KW-0812">Transmembrane</keyword>
<evidence type="ECO:0000313" key="3">
    <source>
        <dbReference type="Proteomes" id="UP000092444"/>
    </source>
</evidence>
<evidence type="ECO:0000313" key="2">
    <source>
        <dbReference type="EnsemblMetazoa" id="GMOY008016-PA"/>
    </source>
</evidence>
<keyword evidence="1" id="KW-1133">Transmembrane helix</keyword>
<reference evidence="2" key="1">
    <citation type="submission" date="2020-05" db="UniProtKB">
        <authorList>
            <consortium name="EnsemblMetazoa"/>
        </authorList>
    </citation>
    <scope>IDENTIFICATION</scope>
    <source>
        <strain evidence="2">Yale</strain>
    </source>
</reference>
<sequence>MLKDIRSPLRFVGSCFVASELLSRNNIRWLHIFWSLFHSKKEFVVGTIYILIKIVPIIFYNILQLFRQRFRTSSTCRRRVPARPCCTDLINKWL</sequence>
<keyword evidence="1" id="KW-0472">Membrane</keyword>
<feature type="transmembrane region" description="Helical" evidence="1">
    <location>
        <begin position="43"/>
        <end position="63"/>
    </location>
</feature>
<dbReference type="Proteomes" id="UP000092444">
    <property type="component" value="Unassembled WGS sequence"/>
</dbReference>
<dbReference type="VEuPathDB" id="VectorBase:GMOY008016"/>
<accession>A0A1B0G3W8</accession>
<proteinExistence type="predicted"/>
<dbReference type="EnsemblMetazoa" id="GMOY008016-RA">
    <property type="protein sequence ID" value="GMOY008016-PA"/>
    <property type="gene ID" value="GMOY008016"/>
</dbReference>
<evidence type="ECO:0000256" key="1">
    <source>
        <dbReference type="SAM" id="Phobius"/>
    </source>
</evidence>
<dbReference type="AlphaFoldDB" id="A0A1B0G3W8"/>
<organism evidence="2 3">
    <name type="scientific">Glossina morsitans morsitans</name>
    <name type="common">Savannah tsetse fly</name>
    <dbReference type="NCBI Taxonomy" id="37546"/>
    <lineage>
        <taxon>Eukaryota</taxon>
        <taxon>Metazoa</taxon>
        <taxon>Ecdysozoa</taxon>
        <taxon>Arthropoda</taxon>
        <taxon>Hexapoda</taxon>
        <taxon>Insecta</taxon>
        <taxon>Pterygota</taxon>
        <taxon>Neoptera</taxon>
        <taxon>Endopterygota</taxon>
        <taxon>Diptera</taxon>
        <taxon>Brachycera</taxon>
        <taxon>Muscomorpha</taxon>
        <taxon>Hippoboscoidea</taxon>
        <taxon>Glossinidae</taxon>
        <taxon>Glossina</taxon>
    </lineage>
</organism>
<protein>
    <submittedName>
        <fullName evidence="2">Uncharacterized protein</fullName>
    </submittedName>
</protein>
<name>A0A1B0G3W8_GLOMM</name>
<keyword evidence="3" id="KW-1185">Reference proteome</keyword>